<evidence type="ECO:0000313" key="1">
    <source>
        <dbReference type="EMBL" id="KYO37472.1"/>
    </source>
</evidence>
<name>A0A151NKY7_ALLMI</name>
<dbReference type="EMBL" id="AKHW03002722">
    <property type="protein sequence ID" value="KYO37472.1"/>
    <property type="molecule type" value="Genomic_DNA"/>
</dbReference>
<sequence>MDCHCCSPKRPHGPQHLTMETSTQFEDDSLGSVAFIYISMTVSLISTSSGKEAINCTCNQRCRNLSKSMILNHDFGVLRGHKLFEECSRKCEEIKEV</sequence>
<proteinExistence type="predicted"/>
<organism evidence="1 2">
    <name type="scientific">Alligator mississippiensis</name>
    <name type="common">American alligator</name>
    <dbReference type="NCBI Taxonomy" id="8496"/>
    <lineage>
        <taxon>Eukaryota</taxon>
        <taxon>Metazoa</taxon>
        <taxon>Chordata</taxon>
        <taxon>Craniata</taxon>
        <taxon>Vertebrata</taxon>
        <taxon>Euteleostomi</taxon>
        <taxon>Archelosauria</taxon>
        <taxon>Archosauria</taxon>
        <taxon>Crocodylia</taxon>
        <taxon>Alligatoridae</taxon>
        <taxon>Alligatorinae</taxon>
        <taxon>Alligator</taxon>
    </lineage>
</organism>
<dbReference type="Proteomes" id="UP000050525">
    <property type="component" value="Unassembled WGS sequence"/>
</dbReference>
<evidence type="ECO:0000313" key="2">
    <source>
        <dbReference type="Proteomes" id="UP000050525"/>
    </source>
</evidence>
<reference evidence="1 2" key="1">
    <citation type="journal article" date="2012" name="Genome Biol.">
        <title>Sequencing three crocodilian genomes to illuminate the evolution of archosaurs and amniotes.</title>
        <authorList>
            <person name="St John J.A."/>
            <person name="Braun E.L."/>
            <person name="Isberg S.R."/>
            <person name="Miles L.G."/>
            <person name="Chong A.Y."/>
            <person name="Gongora J."/>
            <person name="Dalzell P."/>
            <person name="Moran C."/>
            <person name="Bed'hom B."/>
            <person name="Abzhanov A."/>
            <person name="Burgess S.C."/>
            <person name="Cooksey A.M."/>
            <person name="Castoe T.A."/>
            <person name="Crawford N.G."/>
            <person name="Densmore L.D."/>
            <person name="Drew J.C."/>
            <person name="Edwards S.V."/>
            <person name="Faircloth B.C."/>
            <person name="Fujita M.K."/>
            <person name="Greenwold M.J."/>
            <person name="Hoffmann F.G."/>
            <person name="Howard J.M."/>
            <person name="Iguchi T."/>
            <person name="Janes D.E."/>
            <person name="Khan S.Y."/>
            <person name="Kohno S."/>
            <person name="de Koning A.J."/>
            <person name="Lance S.L."/>
            <person name="McCarthy F.M."/>
            <person name="McCormack J.E."/>
            <person name="Merchant M.E."/>
            <person name="Peterson D.G."/>
            <person name="Pollock D.D."/>
            <person name="Pourmand N."/>
            <person name="Raney B.J."/>
            <person name="Roessler K.A."/>
            <person name="Sanford J.R."/>
            <person name="Sawyer R.H."/>
            <person name="Schmidt C.J."/>
            <person name="Triplett E.W."/>
            <person name="Tuberville T.D."/>
            <person name="Venegas-Anaya M."/>
            <person name="Howard J.T."/>
            <person name="Jarvis E.D."/>
            <person name="Guillette L.J.Jr."/>
            <person name="Glenn T.C."/>
            <person name="Green R.E."/>
            <person name="Ray D.A."/>
        </authorList>
    </citation>
    <scope>NUCLEOTIDE SEQUENCE [LARGE SCALE GENOMIC DNA]</scope>
    <source>
        <strain evidence="1">KSC_2009_1</strain>
    </source>
</reference>
<comment type="caution">
    <text evidence="1">The sequence shown here is derived from an EMBL/GenBank/DDBJ whole genome shotgun (WGS) entry which is preliminary data.</text>
</comment>
<gene>
    <name evidence="1" type="ORF">Y1Q_0017271</name>
</gene>
<protein>
    <submittedName>
        <fullName evidence="1">Uncharacterized protein</fullName>
    </submittedName>
</protein>
<keyword evidence="2" id="KW-1185">Reference proteome</keyword>
<accession>A0A151NKY7</accession>
<dbReference type="AlphaFoldDB" id="A0A151NKY7"/>